<feature type="binding site" evidence="10">
    <location>
        <position position="84"/>
    </location>
    <ligand>
        <name>Na(+)</name>
        <dbReference type="ChEBI" id="CHEBI:29101"/>
        <note>structural</note>
    </ligand>
</feature>
<feature type="transmembrane region" description="Helical" evidence="10">
    <location>
        <begin position="105"/>
        <end position="131"/>
    </location>
</feature>
<dbReference type="RefSeq" id="WP_380842867.1">
    <property type="nucleotide sequence ID" value="NZ_JBHSFP010000015.1"/>
</dbReference>
<comment type="activity regulation">
    <text evidence="10">Na(+) is not transported, but it plays an essential structural role and its presence is essential for fluoride channel function.</text>
</comment>
<keyword evidence="5 10" id="KW-0472">Membrane</keyword>
<keyword evidence="10" id="KW-0479">Metal-binding</keyword>
<evidence type="ECO:0000256" key="4">
    <source>
        <dbReference type="ARBA" id="ARBA00022989"/>
    </source>
</evidence>
<evidence type="ECO:0000256" key="7">
    <source>
        <dbReference type="ARBA" id="ARBA00035120"/>
    </source>
</evidence>
<keyword evidence="12" id="KW-1185">Reference proteome</keyword>
<evidence type="ECO:0000313" key="12">
    <source>
        <dbReference type="Proteomes" id="UP001596004"/>
    </source>
</evidence>
<dbReference type="EMBL" id="JBHSFP010000015">
    <property type="protein sequence ID" value="MFC4533415.1"/>
    <property type="molecule type" value="Genomic_DNA"/>
</dbReference>
<protein>
    <recommendedName>
        <fullName evidence="10">Fluoride-specific ion channel FluC</fullName>
    </recommendedName>
</protein>
<comment type="catalytic activity">
    <reaction evidence="8">
        <text>fluoride(in) = fluoride(out)</text>
        <dbReference type="Rhea" id="RHEA:76159"/>
        <dbReference type="ChEBI" id="CHEBI:17051"/>
    </reaction>
    <physiologicalReaction direction="left-to-right" evidence="8">
        <dbReference type="Rhea" id="RHEA:76160"/>
    </physiologicalReaction>
</comment>
<keyword evidence="10" id="KW-0813">Transport</keyword>
<proteinExistence type="inferred from homology"/>
<gene>
    <name evidence="10" type="primary">fluC</name>
    <name evidence="10" type="synonym">crcB</name>
    <name evidence="11" type="ORF">ACFO60_21820</name>
</gene>
<comment type="subcellular location">
    <subcellularLocation>
        <location evidence="1 10">Cell membrane</location>
        <topology evidence="1 10">Multi-pass membrane protein</topology>
    </subcellularLocation>
</comment>
<evidence type="ECO:0000256" key="8">
    <source>
        <dbReference type="ARBA" id="ARBA00035585"/>
    </source>
</evidence>
<feature type="binding site" evidence="10">
    <location>
        <position position="81"/>
    </location>
    <ligand>
        <name>Na(+)</name>
        <dbReference type="ChEBI" id="CHEBI:29101"/>
        <note>structural</note>
    </ligand>
</feature>
<evidence type="ECO:0000256" key="9">
    <source>
        <dbReference type="ARBA" id="ARBA00049940"/>
    </source>
</evidence>
<dbReference type="Proteomes" id="UP001596004">
    <property type="component" value="Unassembled WGS sequence"/>
</dbReference>
<keyword evidence="10" id="KW-0406">Ion transport</keyword>
<keyword evidence="6 10" id="KW-0407">Ion channel</keyword>
<evidence type="ECO:0000256" key="1">
    <source>
        <dbReference type="ARBA" id="ARBA00004651"/>
    </source>
</evidence>
<comment type="caution">
    <text evidence="11">The sequence shown here is derived from an EMBL/GenBank/DDBJ whole genome shotgun (WGS) entry which is preliminary data.</text>
</comment>
<keyword evidence="4 10" id="KW-1133">Transmembrane helix</keyword>
<evidence type="ECO:0000313" key="11">
    <source>
        <dbReference type="EMBL" id="MFC4533415.1"/>
    </source>
</evidence>
<accession>A0ABV9CM29</accession>
<sequence>MKASPAPWATLGVISAGGVAGTLARYGIGAAFPHPPGGFPWATFAINVTGCLLIGVLMTTISEAGQVHRLLRPFLGVGVLGGYTTFSGYIVDIGGAAAAGAPGVALAYLAGTVLCAVPAVYAGAVLTRAALRLIRTRRS</sequence>
<dbReference type="PANTHER" id="PTHR28259">
    <property type="entry name" value="FLUORIDE EXPORT PROTEIN 1-RELATED"/>
    <property type="match status" value="1"/>
</dbReference>
<comment type="function">
    <text evidence="9 10">Fluoride-specific ion channel. Important for reducing fluoride concentration in the cell, thus reducing its toxicity.</text>
</comment>
<feature type="transmembrane region" description="Helical" evidence="10">
    <location>
        <begin position="40"/>
        <end position="62"/>
    </location>
</feature>
<reference evidence="12" key="1">
    <citation type="journal article" date="2019" name="Int. J. Syst. Evol. Microbiol.">
        <title>The Global Catalogue of Microorganisms (GCM) 10K type strain sequencing project: providing services to taxonomists for standard genome sequencing and annotation.</title>
        <authorList>
            <consortium name="The Broad Institute Genomics Platform"/>
            <consortium name="The Broad Institute Genome Sequencing Center for Infectious Disease"/>
            <person name="Wu L."/>
            <person name="Ma J."/>
        </authorList>
    </citation>
    <scope>NUCLEOTIDE SEQUENCE [LARGE SCALE GENOMIC DNA]</scope>
    <source>
        <strain evidence="12">CGMCC 4.7132</strain>
    </source>
</reference>
<evidence type="ECO:0000256" key="3">
    <source>
        <dbReference type="ARBA" id="ARBA00022692"/>
    </source>
</evidence>
<dbReference type="HAMAP" id="MF_00454">
    <property type="entry name" value="FluC"/>
    <property type="match status" value="1"/>
</dbReference>
<comment type="similarity">
    <text evidence="7 10">Belongs to the fluoride channel Fluc/FEX (TC 1.A.43) family.</text>
</comment>
<evidence type="ECO:0000256" key="2">
    <source>
        <dbReference type="ARBA" id="ARBA00022475"/>
    </source>
</evidence>
<keyword evidence="3 10" id="KW-0812">Transmembrane</keyword>
<keyword evidence="2 10" id="KW-1003">Cell membrane</keyword>
<evidence type="ECO:0000256" key="6">
    <source>
        <dbReference type="ARBA" id="ARBA00023303"/>
    </source>
</evidence>
<feature type="transmembrane region" description="Helical" evidence="10">
    <location>
        <begin position="74"/>
        <end position="99"/>
    </location>
</feature>
<dbReference type="PANTHER" id="PTHR28259:SF1">
    <property type="entry name" value="FLUORIDE EXPORT PROTEIN 1-RELATED"/>
    <property type="match status" value="1"/>
</dbReference>
<evidence type="ECO:0000256" key="10">
    <source>
        <dbReference type="HAMAP-Rule" id="MF_00454"/>
    </source>
</evidence>
<organism evidence="11 12">
    <name type="scientific">Sphaerisporangium dianthi</name>
    <dbReference type="NCBI Taxonomy" id="1436120"/>
    <lineage>
        <taxon>Bacteria</taxon>
        <taxon>Bacillati</taxon>
        <taxon>Actinomycetota</taxon>
        <taxon>Actinomycetes</taxon>
        <taxon>Streptosporangiales</taxon>
        <taxon>Streptosporangiaceae</taxon>
        <taxon>Sphaerisporangium</taxon>
    </lineage>
</organism>
<keyword evidence="10" id="KW-0915">Sodium</keyword>
<name>A0ABV9CM29_9ACTN</name>
<evidence type="ECO:0000256" key="5">
    <source>
        <dbReference type="ARBA" id="ARBA00023136"/>
    </source>
</evidence>
<dbReference type="InterPro" id="IPR003691">
    <property type="entry name" value="FluC"/>
</dbReference>
<dbReference type="Pfam" id="PF02537">
    <property type="entry name" value="CRCB"/>
    <property type="match status" value="1"/>
</dbReference>